<comment type="caution">
    <text evidence="1">The sequence shown here is derived from an EMBL/GenBank/DDBJ whole genome shotgun (WGS) entry which is preliminary data.</text>
</comment>
<dbReference type="RefSeq" id="WP_024623975.1">
    <property type="nucleotide sequence ID" value="NZ_AYGX02000155.1"/>
</dbReference>
<evidence type="ECO:0000313" key="2">
    <source>
        <dbReference type="Proteomes" id="UP000050920"/>
    </source>
</evidence>
<organism evidence="1 2">
    <name type="scientific">Lactiplantibacillus fabifermentans DSM 21115</name>
    <dbReference type="NCBI Taxonomy" id="1413187"/>
    <lineage>
        <taxon>Bacteria</taxon>
        <taxon>Bacillati</taxon>
        <taxon>Bacillota</taxon>
        <taxon>Bacilli</taxon>
        <taxon>Lactobacillales</taxon>
        <taxon>Lactobacillaceae</taxon>
        <taxon>Lactiplantibacillus</taxon>
    </lineage>
</organism>
<evidence type="ECO:0000313" key="1">
    <source>
        <dbReference type="EMBL" id="KRO25055.1"/>
    </source>
</evidence>
<accession>A0A0R2NGW1</accession>
<name>A0A0R2NGW1_9LACO</name>
<reference evidence="1 2" key="1">
    <citation type="journal article" date="2015" name="Genome Announc.">
        <title>Expanding the biotechnology potential of lactobacilli through comparative genomics of 213 strains and associated genera.</title>
        <authorList>
            <person name="Sun Z."/>
            <person name="Harris H.M."/>
            <person name="McCann A."/>
            <person name="Guo C."/>
            <person name="Argimon S."/>
            <person name="Zhang W."/>
            <person name="Yang X."/>
            <person name="Jeffery I.B."/>
            <person name="Cooney J.C."/>
            <person name="Kagawa T.F."/>
            <person name="Liu W."/>
            <person name="Song Y."/>
            <person name="Salvetti E."/>
            <person name="Wrobel A."/>
            <person name="Rasinkangas P."/>
            <person name="Parkhill J."/>
            <person name="Rea M.C."/>
            <person name="O'Sullivan O."/>
            <person name="Ritari J."/>
            <person name="Douillard F.P."/>
            <person name="Paul Ross R."/>
            <person name="Yang R."/>
            <person name="Briner A.E."/>
            <person name="Felis G.E."/>
            <person name="de Vos W.M."/>
            <person name="Barrangou R."/>
            <person name="Klaenhammer T.R."/>
            <person name="Caufield P.W."/>
            <person name="Cui Y."/>
            <person name="Zhang H."/>
            <person name="O'Toole P.W."/>
        </authorList>
    </citation>
    <scope>NUCLEOTIDE SEQUENCE [LARGE SCALE GENOMIC DNA]</scope>
    <source>
        <strain evidence="1 2">DSM 21115</strain>
    </source>
</reference>
<dbReference type="Proteomes" id="UP000050920">
    <property type="component" value="Unassembled WGS sequence"/>
</dbReference>
<dbReference type="EMBL" id="AYGX02000155">
    <property type="protein sequence ID" value="KRO25055.1"/>
    <property type="molecule type" value="Genomic_DNA"/>
</dbReference>
<dbReference type="AlphaFoldDB" id="A0A0R2NGW1"/>
<keyword evidence="2" id="KW-1185">Reference proteome</keyword>
<protein>
    <submittedName>
        <fullName evidence="1">Uncharacterized protein</fullName>
    </submittedName>
</protein>
<proteinExistence type="predicted"/>
<sequence length="186" mass="20237">MTEQKTITMKNIAANLTTHPTFMAIELKGTRYPKAQPQANALGKVLMYSSFVSGTLTIGTSMTFADEKQAVFAEVPVAEVTQVEVGIYHSLAGIKGMLPFEAQLTVNVVLTTPTATYDLLNTDLQLVPAILAWVKANNISLSDPLKLQQRVDVDWSKVTLQAVEDWAADTRYAAPYGMLSATAPMQ</sequence>
<gene>
    <name evidence="1" type="ORF">DY78_GL001410</name>
</gene>